<dbReference type="SUPFAM" id="SSF50494">
    <property type="entry name" value="Trypsin-like serine proteases"/>
    <property type="match status" value="1"/>
</dbReference>
<proteinExistence type="predicted"/>
<protein>
    <submittedName>
        <fullName evidence="2">Trypsin-like peptidase</fullName>
    </submittedName>
</protein>
<evidence type="ECO:0000313" key="2">
    <source>
        <dbReference type="EMBL" id="AYV76685.1"/>
    </source>
</evidence>
<accession>A0A3G4ZP73</accession>
<sequence>MNVIQLINLKSKCRKQKDKFWNDYDQSSTDHSTHVSSVDFDGINRKLSIPTVYRICNGLLVEHDNIYYVITCYHFIRDYIELYASIVTLNGIESVLLKEIGSIKQYDFSILTFEIDALRNKPKKSNKKINISLNDIQKSINNPERNKMYLEYVNNVDLENDKISAICTNIINTNFGSNLYPNIPAISVKPAFIKTNIPISDTDCEGLSGCILSNKDNIYGMVSYYDYKSNNLIVTSSYCMENFFNLIIKDKPLKGLYVKTTLCEFDKNKMGKFITSNYGISYETKEGKKIKLNKNDIIYKLDNNKFDNNGKIIIDKLGVCVNIDTYIMLNNDDYIKIEYYKKKGSEYVNITEIIEKVNLDMYLLFDFEQKEEFINYNGLIITELSEKLYSYYEKINVHFIGIIKSLYENCIDADYYKPVVIIDVNYNGLNDETIHMYSKIGLPFIKTITSDSVDTSVDVDKNNQDHYLSVITHFNNDKIIDLTHLKKLIRNDATNANVFKISVEVNKSYELLLSTNSMTNNRNTSDDIITMFKETLSVF</sequence>
<gene>
    <name evidence="2" type="ORF">Terrestrivirus11_26</name>
</gene>
<keyword evidence="1" id="KW-0378">Hydrolase</keyword>
<evidence type="ECO:0000256" key="1">
    <source>
        <dbReference type="ARBA" id="ARBA00022801"/>
    </source>
</evidence>
<dbReference type="GO" id="GO:0016787">
    <property type="term" value="F:hydrolase activity"/>
    <property type="evidence" value="ECO:0007669"/>
    <property type="project" value="UniProtKB-KW"/>
</dbReference>
<dbReference type="EMBL" id="MK071989">
    <property type="protein sequence ID" value="AYV76685.1"/>
    <property type="molecule type" value="Genomic_DNA"/>
</dbReference>
<reference evidence="2" key="1">
    <citation type="submission" date="2018-10" db="EMBL/GenBank/DDBJ databases">
        <title>Hidden diversity of soil giant viruses.</title>
        <authorList>
            <person name="Schulz F."/>
            <person name="Alteio L."/>
            <person name="Goudeau D."/>
            <person name="Ryan E.M."/>
            <person name="Malmstrom R.R."/>
            <person name="Blanchard J."/>
            <person name="Woyke T."/>
        </authorList>
    </citation>
    <scope>NUCLEOTIDE SEQUENCE</scope>
    <source>
        <strain evidence="2">TEV1</strain>
    </source>
</reference>
<dbReference type="InterPro" id="IPR009003">
    <property type="entry name" value="Peptidase_S1_PA"/>
</dbReference>
<name>A0A3G4ZP73_9VIRU</name>
<organism evidence="2">
    <name type="scientific">Terrestrivirus sp</name>
    <dbReference type="NCBI Taxonomy" id="2487775"/>
    <lineage>
        <taxon>Viruses</taxon>
        <taxon>Varidnaviria</taxon>
        <taxon>Bamfordvirae</taxon>
        <taxon>Nucleocytoviricota</taxon>
        <taxon>Megaviricetes</taxon>
        <taxon>Imitervirales</taxon>
        <taxon>Mimiviridae</taxon>
        <taxon>Klosneuvirinae</taxon>
    </lineage>
</organism>